<keyword evidence="1" id="KW-0732">Signal</keyword>
<evidence type="ECO:0000256" key="1">
    <source>
        <dbReference type="SAM" id="SignalP"/>
    </source>
</evidence>
<dbReference type="InterPro" id="IPR013078">
    <property type="entry name" value="His_Pase_superF_clade-1"/>
</dbReference>
<feature type="signal peptide" evidence="1">
    <location>
        <begin position="1"/>
        <end position="29"/>
    </location>
</feature>
<reference evidence="2 3" key="1">
    <citation type="submission" date="2023-07" db="EMBL/GenBank/DDBJ databases">
        <title>Paenibacillus sp. JX-17 nov. isolated from soil.</title>
        <authorList>
            <person name="Wan Y."/>
            <person name="Liu B."/>
        </authorList>
    </citation>
    <scope>NUCLEOTIDE SEQUENCE [LARGE SCALE GENOMIC DNA]</scope>
    <source>
        <strain evidence="2 3">JX-17</strain>
    </source>
</reference>
<protein>
    <submittedName>
        <fullName evidence="2">Histidine phosphatase family protein</fullName>
    </submittedName>
</protein>
<dbReference type="Proteomes" id="UP001240171">
    <property type="component" value="Unassembled WGS sequence"/>
</dbReference>
<comment type="caution">
    <text evidence="2">The sequence shown here is derived from an EMBL/GenBank/DDBJ whole genome shotgun (WGS) entry which is preliminary data.</text>
</comment>
<proteinExistence type="predicted"/>
<accession>A0ABT9CAK1</accession>
<dbReference type="Gene3D" id="3.40.50.1240">
    <property type="entry name" value="Phosphoglycerate mutase-like"/>
    <property type="match status" value="1"/>
</dbReference>
<evidence type="ECO:0000313" key="3">
    <source>
        <dbReference type="Proteomes" id="UP001240171"/>
    </source>
</evidence>
<keyword evidence="3" id="KW-1185">Reference proteome</keyword>
<dbReference type="RefSeq" id="WP_305023487.1">
    <property type="nucleotide sequence ID" value="NZ_JAUQTB010000003.1"/>
</dbReference>
<dbReference type="InterPro" id="IPR029033">
    <property type="entry name" value="His_PPase_superfam"/>
</dbReference>
<dbReference type="CDD" id="cd07067">
    <property type="entry name" value="HP_PGM_like"/>
    <property type="match status" value="1"/>
</dbReference>
<organism evidence="2 3">
    <name type="scientific">Paenibacillus lacisoli</name>
    <dbReference type="NCBI Taxonomy" id="3064525"/>
    <lineage>
        <taxon>Bacteria</taxon>
        <taxon>Bacillati</taxon>
        <taxon>Bacillota</taxon>
        <taxon>Bacilli</taxon>
        <taxon>Bacillales</taxon>
        <taxon>Paenibacillaceae</taxon>
        <taxon>Paenibacillus</taxon>
    </lineage>
</organism>
<name>A0ABT9CAK1_9BACL</name>
<evidence type="ECO:0000313" key="2">
    <source>
        <dbReference type="EMBL" id="MDO7906288.1"/>
    </source>
</evidence>
<dbReference type="SUPFAM" id="SSF53254">
    <property type="entry name" value="Phosphoglycerate mutase-like"/>
    <property type="match status" value="1"/>
</dbReference>
<sequence length="215" mass="22772">MRKGALGFILTLLTLFLSHTSALTGTAAAAPAAPPVPSLLNDLRQGGYILYIRHGEANVGEDAANLDFKDCSTQRNLSPDAKQKAAEWGAALRRLQIPVARPVLASPFCRTMETAALAFGQEQVQPDPFWVKVYRLSGKAGPAEQQATLAELVTVLEKVPPAGTNQVIVAHSFPEGLGLGDIPNLGTVIIKPNGPGKGYEIVGRVSPGDLQNLMK</sequence>
<gene>
    <name evidence="2" type="ORF">Q5741_07640</name>
</gene>
<feature type="chain" id="PRO_5046744868" evidence="1">
    <location>
        <begin position="30"/>
        <end position="215"/>
    </location>
</feature>
<dbReference type="EMBL" id="JAUQTB010000003">
    <property type="protein sequence ID" value="MDO7906288.1"/>
    <property type="molecule type" value="Genomic_DNA"/>
</dbReference>